<reference evidence="1 2" key="1">
    <citation type="journal article" date="2021" name="Nat. Plants">
        <title>The Taxus genome provides insights into paclitaxel biosynthesis.</title>
        <authorList>
            <person name="Xiong X."/>
            <person name="Gou J."/>
            <person name="Liao Q."/>
            <person name="Li Y."/>
            <person name="Zhou Q."/>
            <person name="Bi G."/>
            <person name="Li C."/>
            <person name="Du R."/>
            <person name="Wang X."/>
            <person name="Sun T."/>
            <person name="Guo L."/>
            <person name="Liang H."/>
            <person name="Lu P."/>
            <person name="Wu Y."/>
            <person name="Zhang Z."/>
            <person name="Ro D.K."/>
            <person name="Shang Y."/>
            <person name="Huang S."/>
            <person name="Yan J."/>
        </authorList>
    </citation>
    <scope>NUCLEOTIDE SEQUENCE [LARGE SCALE GENOMIC DNA]</scope>
    <source>
        <strain evidence="1">Ta-2019</strain>
    </source>
</reference>
<organism evidence="1 2">
    <name type="scientific">Taxus chinensis</name>
    <name type="common">Chinese yew</name>
    <name type="synonym">Taxus wallichiana var. chinensis</name>
    <dbReference type="NCBI Taxonomy" id="29808"/>
    <lineage>
        <taxon>Eukaryota</taxon>
        <taxon>Viridiplantae</taxon>
        <taxon>Streptophyta</taxon>
        <taxon>Embryophyta</taxon>
        <taxon>Tracheophyta</taxon>
        <taxon>Spermatophyta</taxon>
        <taxon>Pinopsida</taxon>
        <taxon>Pinidae</taxon>
        <taxon>Conifers II</taxon>
        <taxon>Cupressales</taxon>
        <taxon>Taxaceae</taxon>
        <taxon>Taxus</taxon>
    </lineage>
</organism>
<dbReference type="EMBL" id="JAHRHJ020000009">
    <property type="protein sequence ID" value="KAH9302752.1"/>
    <property type="molecule type" value="Genomic_DNA"/>
</dbReference>
<comment type="caution">
    <text evidence="1">The sequence shown here is derived from an EMBL/GenBank/DDBJ whole genome shotgun (WGS) entry which is preliminary data.</text>
</comment>
<evidence type="ECO:0000313" key="1">
    <source>
        <dbReference type="EMBL" id="KAH9302752.1"/>
    </source>
</evidence>
<evidence type="ECO:0000313" key="2">
    <source>
        <dbReference type="Proteomes" id="UP000824469"/>
    </source>
</evidence>
<dbReference type="Proteomes" id="UP000824469">
    <property type="component" value="Unassembled WGS sequence"/>
</dbReference>
<proteinExistence type="predicted"/>
<accession>A0AA38CRM1</accession>
<dbReference type="AlphaFoldDB" id="A0AA38CRM1"/>
<feature type="non-terminal residue" evidence="1">
    <location>
        <position position="1"/>
    </location>
</feature>
<feature type="non-terminal residue" evidence="1">
    <location>
        <position position="57"/>
    </location>
</feature>
<keyword evidence="2" id="KW-1185">Reference proteome</keyword>
<protein>
    <submittedName>
        <fullName evidence="1">Uncharacterized protein</fullName>
    </submittedName>
</protein>
<sequence>VNEEVVLTNWEANGSGVEVIAAVGVEEVCAMKATTELVGVVIGVGEVVLVAEVDSLT</sequence>
<gene>
    <name evidence="1" type="ORF">KI387_014335</name>
</gene>
<name>A0AA38CRM1_TAXCH</name>